<dbReference type="Proteomes" id="UP000321917">
    <property type="component" value="Unassembled WGS sequence"/>
</dbReference>
<dbReference type="GO" id="GO:0032259">
    <property type="term" value="P:methylation"/>
    <property type="evidence" value="ECO:0007669"/>
    <property type="project" value="UniProtKB-KW"/>
</dbReference>
<gene>
    <name evidence="6" type="ORF">ESZ26_04855</name>
    <name evidence="7" type="ORF">ESZ27_02435</name>
</gene>
<evidence type="ECO:0000313" key="9">
    <source>
        <dbReference type="Proteomes" id="UP000321917"/>
    </source>
</evidence>
<dbReference type="GO" id="GO:0012505">
    <property type="term" value="C:endomembrane system"/>
    <property type="evidence" value="ECO:0007669"/>
    <property type="project" value="UniProtKB-SubCell"/>
</dbReference>
<dbReference type="PANTHER" id="PTHR12714:SF24">
    <property type="entry name" value="SLR1182 PROTEIN"/>
    <property type="match status" value="1"/>
</dbReference>
<accession>A0A5C6QQB0</accession>
<evidence type="ECO:0000256" key="3">
    <source>
        <dbReference type="ARBA" id="ARBA00022989"/>
    </source>
</evidence>
<dbReference type="RefSeq" id="WP_146798526.1">
    <property type="nucleotide sequence ID" value="NZ_VOLP01000006.1"/>
</dbReference>
<dbReference type="GO" id="GO:0008168">
    <property type="term" value="F:methyltransferase activity"/>
    <property type="evidence" value="ECO:0007669"/>
    <property type="project" value="UniProtKB-KW"/>
</dbReference>
<dbReference type="OrthoDB" id="9811969at2"/>
<dbReference type="PANTHER" id="PTHR12714">
    <property type="entry name" value="PROTEIN-S ISOPRENYLCYSTEINE O-METHYLTRANSFERASE"/>
    <property type="match status" value="1"/>
</dbReference>
<organism evidence="7 9">
    <name type="scientific">Colwellia hornerae</name>
    <dbReference type="NCBI Taxonomy" id="89402"/>
    <lineage>
        <taxon>Bacteria</taxon>
        <taxon>Pseudomonadati</taxon>
        <taxon>Pseudomonadota</taxon>
        <taxon>Gammaproteobacteria</taxon>
        <taxon>Alteromonadales</taxon>
        <taxon>Colwelliaceae</taxon>
        <taxon>Colwellia</taxon>
    </lineage>
</organism>
<dbReference type="Gene3D" id="1.20.120.1630">
    <property type="match status" value="1"/>
</dbReference>
<keyword evidence="7" id="KW-0808">Transferase</keyword>
<protein>
    <submittedName>
        <fullName evidence="7">Isoprenylcysteine carboxylmethyltransferase family protein</fullName>
    </submittedName>
</protein>
<feature type="transmembrane region" description="Helical" evidence="5">
    <location>
        <begin position="36"/>
        <end position="57"/>
    </location>
</feature>
<comment type="subcellular location">
    <subcellularLocation>
        <location evidence="1">Endomembrane system</location>
        <topology evidence="1">Multi-pass membrane protein</topology>
    </subcellularLocation>
</comment>
<evidence type="ECO:0000256" key="1">
    <source>
        <dbReference type="ARBA" id="ARBA00004127"/>
    </source>
</evidence>
<feature type="transmembrane region" description="Helical" evidence="5">
    <location>
        <begin position="6"/>
        <end position="24"/>
    </location>
</feature>
<sequence>MVLKVIPVVQVLIAMLLMITFNKISPELTLSWPAHLPVALALLFIAIVAGISAIVSFRNHKTTVNPTTPESSSTVVSSGIYSFSRNPMYLAMLISLISLAYYLQHLASLPIILIFIGYMTRFQIIPEERMLTKIFGQQYRDYQVKVRRWL</sequence>
<proteinExistence type="predicted"/>
<keyword evidence="4 5" id="KW-0472">Membrane</keyword>
<feature type="transmembrane region" description="Helical" evidence="5">
    <location>
        <begin position="89"/>
        <end position="120"/>
    </location>
</feature>
<dbReference type="InterPro" id="IPR007318">
    <property type="entry name" value="Phopholipid_MeTrfase"/>
</dbReference>
<evidence type="ECO:0000256" key="2">
    <source>
        <dbReference type="ARBA" id="ARBA00022692"/>
    </source>
</evidence>
<keyword evidence="2 5" id="KW-0812">Transmembrane</keyword>
<dbReference type="EMBL" id="VOLQ01000003">
    <property type="protein sequence ID" value="TWX71275.1"/>
    <property type="molecule type" value="Genomic_DNA"/>
</dbReference>
<evidence type="ECO:0000313" key="7">
    <source>
        <dbReference type="EMBL" id="TWX71275.1"/>
    </source>
</evidence>
<evidence type="ECO:0000256" key="5">
    <source>
        <dbReference type="SAM" id="Phobius"/>
    </source>
</evidence>
<keyword evidence="8" id="KW-1185">Reference proteome</keyword>
<keyword evidence="3 5" id="KW-1133">Transmembrane helix</keyword>
<dbReference type="AlphaFoldDB" id="A0A5C6QQB0"/>
<keyword evidence="7" id="KW-0489">Methyltransferase</keyword>
<reference evidence="7 9" key="1">
    <citation type="submission" date="2019-07" db="EMBL/GenBank/DDBJ databases">
        <title>Genomes of sea-ice associated Colwellia species.</title>
        <authorList>
            <person name="Bowman J.P."/>
        </authorList>
    </citation>
    <scope>NUCLEOTIDE SEQUENCE [LARGE SCALE GENOMIC DNA]</scope>
    <source>
        <strain evidence="6 8">ACAM 607</strain>
        <strain evidence="7 9">IC036</strain>
    </source>
</reference>
<evidence type="ECO:0000313" key="8">
    <source>
        <dbReference type="Proteomes" id="UP000321525"/>
    </source>
</evidence>
<dbReference type="EMBL" id="VOLR01000005">
    <property type="protein sequence ID" value="TWX61943.1"/>
    <property type="molecule type" value="Genomic_DNA"/>
</dbReference>
<evidence type="ECO:0000313" key="6">
    <source>
        <dbReference type="EMBL" id="TWX61943.1"/>
    </source>
</evidence>
<comment type="caution">
    <text evidence="7">The sequence shown here is derived from an EMBL/GenBank/DDBJ whole genome shotgun (WGS) entry which is preliminary data.</text>
</comment>
<evidence type="ECO:0000256" key="4">
    <source>
        <dbReference type="ARBA" id="ARBA00023136"/>
    </source>
</evidence>
<dbReference type="Pfam" id="PF04191">
    <property type="entry name" value="PEMT"/>
    <property type="match status" value="1"/>
</dbReference>
<name>A0A5C6QQB0_9GAMM</name>
<dbReference type="Proteomes" id="UP000321525">
    <property type="component" value="Unassembled WGS sequence"/>
</dbReference>